<evidence type="ECO:0000313" key="2">
    <source>
        <dbReference type="Proteomes" id="UP001165101"/>
    </source>
</evidence>
<proteinExistence type="predicted"/>
<gene>
    <name evidence="1" type="ORF">Cboi01_000217200</name>
</gene>
<dbReference type="Proteomes" id="UP001165101">
    <property type="component" value="Unassembled WGS sequence"/>
</dbReference>
<name>A0ACB5TP47_CANBO</name>
<comment type="caution">
    <text evidence="1">The sequence shown here is derived from an EMBL/GenBank/DDBJ whole genome shotgun (WGS) entry which is preliminary data.</text>
</comment>
<dbReference type="EMBL" id="BSXV01000922">
    <property type="protein sequence ID" value="GME91130.1"/>
    <property type="molecule type" value="Genomic_DNA"/>
</dbReference>
<keyword evidence="2" id="KW-1185">Reference proteome</keyword>
<accession>A0ACB5TP47</accession>
<evidence type="ECO:0000313" key="1">
    <source>
        <dbReference type="EMBL" id="GME91130.1"/>
    </source>
</evidence>
<protein>
    <submittedName>
        <fullName evidence="1">Unnamed protein product</fullName>
    </submittedName>
</protein>
<reference evidence="1" key="1">
    <citation type="submission" date="2023-04" db="EMBL/GenBank/DDBJ databases">
        <title>Candida boidinii NBRC 1967.</title>
        <authorList>
            <person name="Ichikawa N."/>
            <person name="Sato H."/>
            <person name="Tonouchi N."/>
        </authorList>
    </citation>
    <scope>NUCLEOTIDE SEQUENCE</scope>
    <source>
        <strain evidence="1">NBRC 1967</strain>
    </source>
</reference>
<organism evidence="1 2">
    <name type="scientific">Candida boidinii</name>
    <name type="common">Yeast</name>
    <dbReference type="NCBI Taxonomy" id="5477"/>
    <lineage>
        <taxon>Eukaryota</taxon>
        <taxon>Fungi</taxon>
        <taxon>Dikarya</taxon>
        <taxon>Ascomycota</taxon>
        <taxon>Saccharomycotina</taxon>
        <taxon>Pichiomycetes</taxon>
        <taxon>Pichiales</taxon>
        <taxon>Pichiaceae</taxon>
        <taxon>Ogataea</taxon>
        <taxon>Ogataea/Candida clade</taxon>
    </lineage>
</organism>
<sequence length="166" mass="18469">MQGVKEHKSAGKSSGPASSSSAEVQESSSNDSARLNSQASTATTARTNITTTTAASSTTSSSSALSDYQNPDKDQNKEKSENEKEESNDNKTPNILLFSTLLGKGITSWPYNEQTLADALKLKLEQEKTKQEFYRLETMKRSLEVLKQVLLQFQKKHLFIHYNKHH</sequence>